<gene>
    <name evidence="4" type="ORF">SAMN04487992_11813</name>
</gene>
<name>A0A1G7LGU7_9FLAO</name>
<dbReference type="GO" id="GO:0016020">
    <property type="term" value="C:membrane"/>
    <property type="evidence" value="ECO:0007669"/>
    <property type="project" value="InterPro"/>
</dbReference>
<dbReference type="InterPro" id="IPR048254">
    <property type="entry name" value="CDP_ALCOHOL_P_TRANSF_CS"/>
</dbReference>
<accession>A0A1G7LGU7</accession>
<evidence type="ECO:0000313" key="4">
    <source>
        <dbReference type="EMBL" id="SDF48663.1"/>
    </source>
</evidence>
<evidence type="ECO:0000256" key="2">
    <source>
        <dbReference type="RuleBase" id="RU003750"/>
    </source>
</evidence>
<dbReference type="PROSITE" id="PS00379">
    <property type="entry name" value="CDP_ALCOHOL_P_TRANSF"/>
    <property type="match status" value="1"/>
</dbReference>
<dbReference type="Gene3D" id="1.20.120.1760">
    <property type="match status" value="1"/>
</dbReference>
<feature type="transmembrane region" description="Helical" evidence="3">
    <location>
        <begin position="231"/>
        <end position="249"/>
    </location>
</feature>
<evidence type="ECO:0000256" key="1">
    <source>
        <dbReference type="ARBA" id="ARBA00022679"/>
    </source>
</evidence>
<keyword evidence="1 2" id="KW-0808">Transferase</keyword>
<feature type="transmembrane region" description="Helical" evidence="3">
    <location>
        <begin position="91"/>
        <end position="111"/>
    </location>
</feature>
<keyword evidence="3" id="KW-1133">Transmembrane helix</keyword>
<evidence type="ECO:0000256" key="3">
    <source>
        <dbReference type="SAM" id="Phobius"/>
    </source>
</evidence>
<evidence type="ECO:0000313" key="5">
    <source>
        <dbReference type="Proteomes" id="UP000182114"/>
    </source>
</evidence>
<organism evidence="4 5">
    <name type="scientific">Cellulophaga baltica</name>
    <dbReference type="NCBI Taxonomy" id="76594"/>
    <lineage>
        <taxon>Bacteria</taxon>
        <taxon>Pseudomonadati</taxon>
        <taxon>Bacteroidota</taxon>
        <taxon>Flavobacteriia</taxon>
        <taxon>Flavobacteriales</taxon>
        <taxon>Flavobacteriaceae</taxon>
        <taxon>Cellulophaga</taxon>
    </lineage>
</organism>
<comment type="similarity">
    <text evidence="2">Belongs to the CDP-alcohol phosphatidyltransferase class-I family.</text>
</comment>
<feature type="transmembrane region" description="Helical" evidence="3">
    <location>
        <begin position="203"/>
        <end position="225"/>
    </location>
</feature>
<dbReference type="EMBL" id="FNBD01000018">
    <property type="protein sequence ID" value="SDF48663.1"/>
    <property type="molecule type" value="Genomic_DNA"/>
</dbReference>
<dbReference type="GO" id="GO:0016780">
    <property type="term" value="F:phosphotransferase activity, for other substituted phosphate groups"/>
    <property type="evidence" value="ECO:0007669"/>
    <property type="project" value="InterPro"/>
</dbReference>
<dbReference type="eggNOG" id="COG0558">
    <property type="taxonomic scope" value="Bacteria"/>
</dbReference>
<dbReference type="RefSeq" id="WP_074539440.1">
    <property type="nucleotide sequence ID" value="NZ_FNBD01000018.1"/>
</dbReference>
<sequence>MSKLPQKNQFLDLSDYGRPCARIIAQSLQKTSFTPIHVTIAFVFSGLIAIVCIFHHYYWATAFFLILKSILDAADGELARIKETPSYTGRYLDSVSDILLNLLLIGTIWYITEGSLGYAFLAFIGIQLQGTLYNYYYVILRNKHNGDTTSRIFEDSTPIALAGEKQQNVNILFFMYKALYGAFDKIIYILDKDAVKSNKLPNWLMTAVSTFGLGFQLLLIALMLVIGLKHYIVPFFIGFSVFILIFIGIRRYINR</sequence>
<reference evidence="5" key="1">
    <citation type="submission" date="2016-10" db="EMBL/GenBank/DDBJ databases">
        <authorList>
            <person name="Varghese N."/>
            <person name="Submissions S."/>
        </authorList>
    </citation>
    <scope>NUCLEOTIDE SEQUENCE [LARGE SCALE GENOMIC DNA]</scope>
    <source>
        <strain evidence="5">DSM 24729</strain>
    </source>
</reference>
<proteinExistence type="inferred from homology"/>
<feature type="transmembrane region" description="Helical" evidence="3">
    <location>
        <begin position="117"/>
        <end position="136"/>
    </location>
</feature>
<keyword evidence="5" id="KW-1185">Reference proteome</keyword>
<dbReference type="GO" id="GO:0008654">
    <property type="term" value="P:phospholipid biosynthetic process"/>
    <property type="evidence" value="ECO:0007669"/>
    <property type="project" value="InterPro"/>
</dbReference>
<feature type="transmembrane region" description="Helical" evidence="3">
    <location>
        <begin position="36"/>
        <end position="59"/>
    </location>
</feature>
<dbReference type="AlphaFoldDB" id="A0A1G7LGU7"/>
<dbReference type="Pfam" id="PF01066">
    <property type="entry name" value="CDP-OH_P_transf"/>
    <property type="match status" value="1"/>
</dbReference>
<dbReference type="Proteomes" id="UP000182114">
    <property type="component" value="Unassembled WGS sequence"/>
</dbReference>
<dbReference type="InterPro" id="IPR000462">
    <property type="entry name" value="CDP-OH_P_trans"/>
</dbReference>
<dbReference type="InterPro" id="IPR043130">
    <property type="entry name" value="CDP-OH_PTrfase_TM_dom"/>
</dbReference>
<keyword evidence="3" id="KW-0472">Membrane</keyword>
<keyword evidence="3" id="KW-0812">Transmembrane</keyword>
<protein>
    <submittedName>
        <fullName evidence="4">CDP-alcohol phosphatidyltransferase</fullName>
    </submittedName>
</protein>